<evidence type="ECO:0000313" key="2">
    <source>
        <dbReference type="Proteomes" id="UP000305238"/>
    </source>
</evidence>
<organism evidence="1 2">
    <name type="scientific">Actinomadura geliboluensis</name>
    <dbReference type="NCBI Taxonomy" id="882440"/>
    <lineage>
        <taxon>Bacteria</taxon>
        <taxon>Bacillati</taxon>
        <taxon>Actinomycetota</taxon>
        <taxon>Actinomycetes</taxon>
        <taxon>Streptosporangiales</taxon>
        <taxon>Thermomonosporaceae</taxon>
        <taxon>Actinomadura</taxon>
    </lineage>
</organism>
<evidence type="ECO:0000313" key="1">
    <source>
        <dbReference type="EMBL" id="TMR41965.1"/>
    </source>
</evidence>
<dbReference type="RefSeq" id="WP_138633578.1">
    <property type="nucleotide sequence ID" value="NZ_VCKZ01000009.1"/>
</dbReference>
<dbReference type="OrthoDB" id="1495537at2"/>
<proteinExistence type="predicted"/>
<sequence length="285" mass="32053">MTTIIPPSSICDSCKLLKSVPDPDWNPNEITNPLKVGMIDFCAAFPDEIPDDISFHGFDHRLPYPTDGGIRHELRPDMADLLAAFEEETPIEVRIRDVTSTARAWMDQMAALRARRLELATFLLDADQLTVPVRSDGEPVIWVFDDFRMLGVSTTGPIQLDFAESDDFQGWRTDSLEELADGISQDVMLYVDKKGPLLPVQTLHSFNIPLFRIMRNGSIEELREKFPDSLVYRPKEERTVFTSLLALEASRGITTAWESVRGRDVLAEGEVVIDPGHEHQATLTA</sequence>
<reference evidence="1 2" key="1">
    <citation type="submission" date="2019-05" db="EMBL/GenBank/DDBJ databases">
        <title>Draft genome sequence of Actinomadura geliboluensis A8036.</title>
        <authorList>
            <person name="Saricaoglu S."/>
            <person name="Isik K."/>
        </authorList>
    </citation>
    <scope>NUCLEOTIDE SEQUENCE [LARGE SCALE GENOMIC DNA]</scope>
    <source>
        <strain evidence="1 2">A8036</strain>
    </source>
</reference>
<protein>
    <submittedName>
        <fullName evidence="1">Uncharacterized protein</fullName>
    </submittedName>
</protein>
<comment type="caution">
    <text evidence="1">The sequence shown here is derived from an EMBL/GenBank/DDBJ whole genome shotgun (WGS) entry which is preliminary data.</text>
</comment>
<keyword evidence="2" id="KW-1185">Reference proteome</keyword>
<name>A0A5S4H9N9_9ACTN</name>
<gene>
    <name evidence="1" type="ORF">ETD96_02925</name>
</gene>
<dbReference type="EMBL" id="VCKZ01000009">
    <property type="protein sequence ID" value="TMR41965.1"/>
    <property type="molecule type" value="Genomic_DNA"/>
</dbReference>
<dbReference type="AlphaFoldDB" id="A0A5S4H9N9"/>
<accession>A0A5S4H9N9</accession>
<dbReference type="Proteomes" id="UP000305238">
    <property type="component" value="Unassembled WGS sequence"/>
</dbReference>